<dbReference type="EMBL" id="MWPV01000006">
    <property type="protein sequence ID" value="OUL56489.1"/>
    <property type="molecule type" value="Genomic_DNA"/>
</dbReference>
<name>A0A244CMQ4_PSEDV</name>
<keyword evidence="2" id="KW-1185">Reference proteome</keyword>
<accession>A0A244CMQ4</accession>
<evidence type="ECO:0000313" key="1">
    <source>
        <dbReference type="EMBL" id="OUL56489.1"/>
    </source>
</evidence>
<evidence type="ECO:0000313" key="2">
    <source>
        <dbReference type="Proteomes" id="UP000194841"/>
    </source>
</evidence>
<dbReference type="Proteomes" id="UP000194841">
    <property type="component" value="Unassembled WGS sequence"/>
</dbReference>
<sequence>MPDSSIAYLSGVITGKIGSGVSFELRDLRRCSLLAKASEALQKSQTKLEWVSLLFALFKNGDCVFISLLKKTVYMNSIFLSAPIVKKSTLWVVFVGLLVKCQLVIYLI</sequence>
<dbReference type="AlphaFoldDB" id="A0A244CMQ4"/>
<protein>
    <submittedName>
        <fullName evidence="1">Uncharacterized protein</fullName>
    </submittedName>
</protein>
<proteinExistence type="predicted"/>
<gene>
    <name evidence="1" type="ORF">B1199_17660</name>
</gene>
<reference evidence="1 2" key="1">
    <citation type="submission" date="2017-02" db="EMBL/GenBank/DDBJ databases">
        <title>Pseudoalteromonas ulvae TC14 Genome.</title>
        <authorList>
            <person name="Molmeret M."/>
        </authorList>
    </citation>
    <scope>NUCLEOTIDE SEQUENCE [LARGE SCALE GENOMIC DNA]</scope>
    <source>
        <strain evidence="1">TC14</strain>
    </source>
</reference>
<organism evidence="1 2">
    <name type="scientific">Pseudoalteromonas ulvae</name>
    <dbReference type="NCBI Taxonomy" id="107327"/>
    <lineage>
        <taxon>Bacteria</taxon>
        <taxon>Pseudomonadati</taxon>
        <taxon>Pseudomonadota</taxon>
        <taxon>Gammaproteobacteria</taxon>
        <taxon>Alteromonadales</taxon>
        <taxon>Pseudoalteromonadaceae</taxon>
        <taxon>Pseudoalteromonas</taxon>
    </lineage>
</organism>
<comment type="caution">
    <text evidence="1">The sequence shown here is derived from an EMBL/GenBank/DDBJ whole genome shotgun (WGS) entry which is preliminary data.</text>
</comment>